<feature type="region of interest" description="Disordered" evidence="1">
    <location>
        <begin position="78"/>
        <end position="118"/>
    </location>
</feature>
<comment type="caution">
    <text evidence="2">The sequence shown here is derived from an EMBL/GenBank/DDBJ whole genome shotgun (WGS) entry which is preliminary data.</text>
</comment>
<sequence length="497" mass="53529">MRYQFPPRIPLRTRSPNSPADSNHTAAAQRSSATCSVSLASVSVSGKAGSIDSTSCSVGSGSDATAMLVDSCSSSLVTASPAGQQKPNVPVPFPKRPHSLLRSTTASTSQLRAPPGDMSSVPFVGLQDADDYEDDNSTVKDIDDHRRKRTRTSAFSSTDRIRAWRSEVTLGLPPPKAEHKCKPVSLSLSDIPMFPPFVDLTPLTPLPLYKLSMNGTRSAHAHSLSMPLLSPPGSHLIRLAAEPSPKVTLAELENLILDLRSPVPMSCAVPWSLRRRAKAMDTKFQRKVYRALVHGLESKYLSRPDERRTSIGPNDALGTHSNLIVVRSLTAFPLIICAGPDDVLNPTSKQYFDLQDASLAHRLQGHLIMNGVDLHKLDIDPVESAAPEVSPDISLPPSHGAASLNSASAPSLRMDVDEEVRPDIHPPAVPAGKPASSSATVTASRPPKPALSYEQVVARLILRHFDTPRQSTKKSTLARYPRARSALATTCVTLKSY</sequence>
<dbReference type="Proteomes" id="UP000284706">
    <property type="component" value="Unassembled WGS sequence"/>
</dbReference>
<name>A0A409YQ45_9AGAR</name>
<protein>
    <submittedName>
        <fullName evidence="2">Uncharacterized protein</fullName>
    </submittedName>
</protein>
<evidence type="ECO:0000313" key="2">
    <source>
        <dbReference type="EMBL" id="PPR05135.1"/>
    </source>
</evidence>
<keyword evidence="3" id="KW-1185">Reference proteome</keyword>
<dbReference type="InParanoid" id="A0A409YQ45"/>
<feature type="region of interest" description="Disordered" evidence="1">
    <location>
        <begin position="422"/>
        <end position="447"/>
    </location>
</feature>
<accession>A0A409YQ45</accession>
<feature type="compositionally biased region" description="Polar residues" evidence="1">
    <location>
        <begin position="78"/>
        <end position="87"/>
    </location>
</feature>
<dbReference type="AlphaFoldDB" id="A0A409YQ45"/>
<evidence type="ECO:0000256" key="1">
    <source>
        <dbReference type="SAM" id="MobiDB-lite"/>
    </source>
</evidence>
<feature type="region of interest" description="Disordered" evidence="1">
    <location>
        <begin position="385"/>
        <end position="410"/>
    </location>
</feature>
<evidence type="ECO:0000313" key="3">
    <source>
        <dbReference type="Proteomes" id="UP000284706"/>
    </source>
</evidence>
<organism evidence="2 3">
    <name type="scientific">Gymnopilus dilepis</name>
    <dbReference type="NCBI Taxonomy" id="231916"/>
    <lineage>
        <taxon>Eukaryota</taxon>
        <taxon>Fungi</taxon>
        <taxon>Dikarya</taxon>
        <taxon>Basidiomycota</taxon>
        <taxon>Agaricomycotina</taxon>
        <taxon>Agaricomycetes</taxon>
        <taxon>Agaricomycetidae</taxon>
        <taxon>Agaricales</taxon>
        <taxon>Agaricineae</taxon>
        <taxon>Hymenogastraceae</taxon>
        <taxon>Gymnopilus</taxon>
    </lineage>
</organism>
<dbReference type="EMBL" id="NHYE01000514">
    <property type="protein sequence ID" value="PPR05135.1"/>
    <property type="molecule type" value="Genomic_DNA"/>
</dbReference>
<gene>
    <name evidence="2" type="ORF">CVT26_012222</name>
</gene>
<reference evidence="2 3" key="1">
    <citation type="journal article" date="2018" name="Evol. Lett.">
        <title>Horizontal gene cluster transfer increased hallucinogenic mushroom diversity.</title>
        <authorList>
            <person name="Reynolds H.T."/>
            <person name="Vijayakumar V."/>
            <person name="Gluck-Thaler E."/>
            <person name="Korotkin H.B."/>
            <person name="Matheny P.B."/>
            <person name="Slot J.C."/>
        </authorList>
    </citation>
    <scope>NUCLEOTIDE SEQUENCE [LARGE SCALE GENOMIC DNA]</scope>
    <source>
        <strain evidence="2 3">SRW20</strain>
    </source>
</reference>
<dbReference type="OrthoDB" id="3068366at2759"/>
<proteinExistence type="predicted"/>
<feature type="compositionally biased region" description="Low complexity" evidence="1">
    <location>
        <begin position="401"/>
        <end position="410"/>
    </location>
</feature>
<feature type="compositionally biased region" description="Polar residues" evidence="1">
    <location>
        <begin position="101"/>
        <end position="111"/>
    </location>
</feature>
<feature type="compositionally biased region" description="Polar residues" evidence="1">
    <location>
        <begin position="14"/>
        <end position="32"/>
    </location>
</feature>
<feature type="region of interest" description="Disordered" evidence="1">
    <location>
        <begin position="1"/>
        <end position="32"/>
    </location>
</feature>